<keyword evidence="4" id="KW-1185">Reference proteome</keyword>
<protein>
    <submittedName>
        <fullName evidence="3">Alpha/beta fold hydrolase</fullName>
    </submittedName>
</protein>
<keyword evidence="1" id="KW-0732">Signal</keyword>
<dbReference type="InterPro" id="IPR029058">
    <property type="entry name" value="AB_hydrolase_fold"/>
</dbReference>
<evidence type="ECO:0000256" key="1">
    <source>
        <dbReference type="SAM" id="SignalP"/>
    </source>
</evidence>
<dbReference type="Gene3D" id="3.40.50.1820">
    <property type="entry name" value="alpha/beta hydrolase"/>
    <property type="match status" value="1"/>
</dbReference>
<name>A0ABV1FS51_9BACT</name>
<dbReference type="InterPro" id="IPR053145">
    <property type="entry name" value="AB_hydrolase_Est10"/>
</dbReference>
<sequence length="430" mass="46944">MKSTRLLFVMLWAWLALSVQAQEGAWKGELDFQGTKLPLVFHFADNGCTMDSPSQGAKGIPAQREILADGTVRVTIAAIGATFEGKNDGNAIRGTFTQMGMEFPLILMPGTLQVNRPQTPVPPFPYREETVSFANDGFTFEGTLVLPVHCDRNTPVVVMVTGSGLQNRDEEMFGHKPFAVIADALARQGIASYRYDDRGYGLEGYQMDAYTTGDFASDAQVALRLMRKRFGKVGVLGHSEGGTIALMMAEQGMPDFIVTLAAMAASGKETLMRQNRASMASLGLSQGILDTCCAVVQQAFEVLAEGKKVEQLSFEGVPAELKLVLESSVKQCDTPYLRYLLNVDVSKSLDKVKCPVLALNGTKDTQVDCASNIQVLESGLINSRHEIKKFEGLNHLFQHCTTGSVLEYQQIEETIAPEVLQAIIGWLKTL</sequence>
<proteinExistence type="predicted"/>
<dbReference type="PANTHER" id="PTHR43265:SF1">
    <property type="entry name" value="ESTERASE ESTD"/>
    <property type="match status" value="1"/>
</dbReference>
<dbReference type="RefSeq" id="WP_215760165.1">
    <property type="nucleotide sequence ID" value="NZ_JAHKBE010000032.1"/>
</dbReference>
<feature type="domain" description="Serine aminopeptidase S33" evidence="2">
    <location>
        <begin position="179"/>
        <end position="268"/>
    </location>
</feature>
<dbReference type="Pfam" id="PF12146">
    <property type="entry name" value="Hydrolase_4"/>
    <property type="match status" value="1"/>
</dbReference>
<accession>A0ABV1FS51</accession>
<evidence type="ECO:0000313" key="4">
    <source>
        <dbReference type="Proteomes" id="UP001487296"/>
    </source>
</evidence>
<gene>
    <name evidence="3" type="ORF">AAAT34_08675</name>
</gene>
<dbReference type="GO" id="GO:0016787">
    <property type="term" value="F:hydrolase activity"/>
    <property type="evidence" value="ECO:0007669"/>
    <property type="project" value="UniProtKB-KW"/>
</dbReference>
<keyword evidence="3" id="KW-0378">Hydrolase</keyword>
<evidence type="ECO:0000259" key="2">
    <source>
        <dbReference type="Pfam" id="PF12146"/>
    </source>
</evidence>
<comment type="caution">
    <text evidence="3">The sequence shown here is derived from an EMBL/GenBank/DDBJ whole genome shotgun (WGS) entry which is preliminary data.</text>
</comment>
<feature type="signal peptide" evidence="1">
    <location>
        <begin position="1"/>
        <end position="21"/>
    </location>
</feature>
<dbReference type="Proteomes" id="UP001487296">
    <property type="component" value="Unassembled WGS sequence"/>
</dbReference>
<dbReference type="EMBL" id="JBBNFP010000033">
    <property type="protein sequence ID" value="MEQ2487125.1"/>
    <property type="molecule type" value="Genomic_DNA"/>
</dbReference>
<dbReference type="SUPFAM" id="SSF53474">
    <property type="entry name" value="alpha/beta-Hydrolases"/>
    <property type="match status" value="1"/>
</dbReference>
<organism evidence="3 4">
    <name type="scientific">Hallella faecis</name>
    <dbReference type="NCBI Taxonomy" id="2841596"/>
    <lineage>
        <taxon>Bacteria</taxon>
        <taxon>Pseudomonadati</taxon>
        <taxon>Bacteroidota</taxon>
        <taxon>Bacteroidia</taxon>
        <taxon>Bacteroidales</taxon>
        <taxon>Prevotellaceae</taxon>
        <taxon>Hallella</taxon>
    </lineage>
</organism>
<evidence type="ECO:0000313" key="3">
    <source>
        <dbReference type="EMBL" id="MEQ2487125.1"/>
    </source>
</evidence>
<dbReference type="PANTHER" id="PTHR43265">
    <property type="entry name" value="ESTERASE ESTD"/>
    <property type="match status" value="1"/>
</dbReference>
<dbReference type="InterPro" id="IPR022742">
    <property type="entry name" value="Hydrolase_4"/>
</dbReference>
<feature type="chain" id="PRO_5046199525" evidence="1">
    <location>
        <begin position="22"/>
        <end position="430"/>
    </location>
</feature>
<reference evidence="3 4" key="1">
    <citation type="submission" date="2024-04" db="EMBL/GenBank/DDBJ databases">
        <title>Human intestinal bacterial collection.</title>
        <authorList>
            <person name="Pauvert C."/>
            <person name="Hitch T.C.A."/>
            <person name="Clavel T."/>
        </authorList>
    </citation>
    <scope>NUCLEOTIDE SEQUENCE [LARGE SCALE GENOMIC DNA]</scope>
    <source>
        <strain evidence="3 4">CLA-AA-H145</strain>
    </source>
</reference>